<dbReference type="Pfam" id="PF01636">
    <property type="entry name" value="APH"/>
    <property type="match status" value="1"/>
</dbReference>
<reference evidence="2 3" key="1">
    <citation type="submission" date="2013-08" db="EMBL/GenBank/DDBJ databases">
        <title>Genome sequencing of Cellulomonas bogoriensis 69B4.</title>
        <authorList>
            <person name="Chen F."/>
            <person name="Li Y."/>
            <person name="Wang G."/>
        </authorList>
    </citation>
    <scope>NUCLEOTIDE SEQUENCE [LARGE SCALE GENOMIC DNA]</scope>
    <source>
        <strain evidence="2 3">69B4</strain>
    </source>
</reference>
<keyword evidence="2" id="KW-0808">Transferase</keyword>
<dbReference type="Proteomes" id="UP000054314">
    <property type="component" value="Unassembled WGS sequence"/>
</dbReference>
<dbReference type="EMBL" id="AXCZ01000024">
    <property type="protein sequence ID" value="KGM13791.1"/>
    <property type="molecule type" value="Genomic_DNA"/>
</dbReference>
<dbReference type="OrthoDB" id="236897at2"/>
<dbReference type="InterPro" id="IPR011009">
    <property type="entry name" value="Kinase-like_dom_sf"/>
</dbReference>
<dbReference type="SUPFAM" id="SSF56112">
    <property type="entry name" value="Protein kinase-like (PK-like)"/>
    <property type="match status" value="1"/>
</dbReference>
<dbReference type="Gene3D" id="3.90.1200.10">
    <property type="match status" value="1"/>
</dbReference>
<comment type="caution">
    <text evidence="2">The sequence shown here is derived from an EMBL/GenBank/DDBJ whole genome shotgun (WGS) entry which is preliminary data.</text>
</comment>
<dbReference type="AlphaFoldDB" id="A0A0A0C0S1"/>
<sequence>MAVEEVPLTGGNVTGGVVRVGRTVRRPAGPQTPAVHAVLTHLQEVGFAHAPRSHGIDERGRHVLDFVPGVMAHPTGPGVPPVDAGAVGRLLRDLHDALQGWVPPADAVWACPIPTDGQDLVVHNDVAPWNLVVAADRLVLIDWDGCAPGTRTWDLAYAAHGVVPLEPATGWGDVVGRLRGLADGYGLDEAGRHRLVDTLPARTWSMHALLQEGHRTGTQPWARLWDEGHGLIWRRDATWTEEHQERLRAALLT</sequence>
<proteinExistence type="predicted"/>
<evidence type="ECO:0000313" key="3">
    <source>
        <dbReference type="Proteomes" id="UP000054314"/>
    </source>
</evidence>
<keyword evidence="3" id="KW-1185">Reference proteome</keyword>
<feature type="domain" description="Aminoglycoside phosphotransferase" evidence="1">
    <location>
        <begin position="113"/>
        <end position="164"/>
    </location>
</feature>
<accession>A0A0A0C0S1</accession>
<evidence type="ECO:0000259" key="1">
    <source>
        <dbReference type="Pfam" id="PF01636"/>
    </source>
</evidence>
<evidence type="ECO:0000313" key="2">
    <source>
        <dbReference type="EMBL" id="KGM13791.1"/>
    </source>
</evidence>
<dbReference type="GO" id="GO:0016301">
    <property type="term" value="F:kinase activity"/>
    <property type="evidence" value="ECO:0007669"/>
    <property type="project" value="UniProtKB-KW"/>
</dbReference>
<dbReference type="RefSeq" id="WP_035058297.1">
    <property type="nucleotide sequence ID" value="NZ_AXCZ01000024.1"/>
</dbReference>
<gene>
    <name evidence="2" type="ORF">N869_09625</name>
</gene>
<organism evidence="2 3">
    <name type="scientific">Cellulomonas bogoriensis 69B4 = DSM 16987</name>
    <dbReference type="NCBI Taxonomy" id="1386082"/>
    <lineage>
        <taxon>Bacteria</taxon>
        <taxon>Bacillati</taxon>
        <taxon>Actinomycetota</taxon>
        <taxon>Actinomycetes</taxon>
        <taxon>Micrococcales</taxon>
        <taxon>Cellulomonadaceae</taxon>
        <taxon>Cellulomonas</taxon>
    </lineage>
</organism>
<dbReference type="InterPro" id="IPR002575">
    <property type="entry name" value="Aminoglycoside_PTrfase"/>
</dbReference>
<name>A0A0A0C0S1_9CELL</name>
<keyword evidence="2" id="KW-0418">Kinase</keyword>
<protein>
    <submittedName>
        <fullName evidence="2">Kinase</fullName>
    </submittedName>
</protein>